<reference evidence="2" key="2">
    <citation type="journal article" date="2021" name="PeerJ">
        <title>Extensive microbial diversity within the chicken gut microbiome revealed by metagenomics and culture.</title>
        <authorList>
            <person name="Gilroy R."/>
            <person name="Ravi A."/>
            <person name="Getino M."/>
            <person name="Pursley I."/>
            <person name="Horton D.L."/>
            <person name="Alikhan N.F."/>
            <person name="Baker D."/>
            <person name="Gharbi K."/>
            <person name="Hall N."/>
            <person name="Watson M."/>
            <person name="Adriaenssens E.M."/>
            <person name="Foster-Nyarko E."/>
            <person name="Jarju S."/>
            <person name="Secka A."/>
            <person name="Antonio M."/>
            <person name="Oren A."/>
            <person name="Chaudhuri R.R."/>
            <person name="La Ragione R."/>
            <person name="Hildebrand F."/>
            <person name="Pallen M.J."/>
        </authorList>
    </citation>
    <scope>NUCLEOTIDE SEQUENCE</scope>
    <source>
        <strain evidence="2">517</strain>
    </source>
</reference>
<protein>
    <recommendedName>
        <fullName evidence="4">ABC-2 family transporter protein</fullName>
    </recommendedName>
</protein>
<name>A0A940DHA5_9FIRM</name>
<feature type="transmembrane region" description="Helical" evidence="1">
    <location>
        <begin position="12"/>
        <end position="36"/>
    </location>
</feature>
<comment type="caution">
    <text evidence="2">The sequence shown here is derived from an EMBL/GenBank/DDBJ whole genome shotgun (WGS) entry which is preliminary data.</text>
</comment>
<sequence>MIDLLRYEISRLWYSKTLLYSFLVCIPATLIGWALIGGRPGVPQAYNTAFEFFIPQLLVFLVPALFIAREQRGGMYKASLLSGKSRIQVFTAKALVYYFAITLTFCFYLALIALMNAGVTSRFKPEPNGFVYFLRYVSVGYAYCIALSSILLAVAFLFRNPLVSVVSGFGLFVIDFILMSSGMPGRIADLIVPSLLIQQLMTSHPSDKVVLSFTLITLLLTLLGNAAALFTVLKKNYK</sequence>
<feature type="transmembrane region" description="Helical" evidence="1">
    <location>
        <begin position="209"/>
        <end position="233"/>
    </location>
</feature>
<reference evidence="2" key="1">
    <citation type="submission" date="2020-10" db="EMBL/GenBank/DDBJ databases">
        <authorList>
            <person name="Gilroy R."/>
        </authorList>
    </citation>
    <scope>NUCLEOTIDE SEQUENCE</scope>
    <source>
        <strain evidence="2">517</strain>
    </source>
</reference>
<evidence type="ECO:0000313" key="3">
    <source>
        <dbReference type="Proteomes" id="UP000727857"/>
    </source>
</evidence>
<feature type="transmembrane region" description="Helical" evidence="1">
    <location>
        <begin position="95"/>
        <end position="119"/>
    </location>
</feature>
<evidence type="ECO:0008006" key="4">
    <source>
        <dbReference type="Google" id="ProtNLM"/>
    </source>
</evidence>
<feature type="transmembrane region" description="Helical" evidence="1">
    <location>
        <begin position="165"/>
        <end position="183"/>
    </location>
</feature>
<gene>
    <name evidence="2" type="ORF">IAB16_05050</name>
</gene>
<feature type="transmembrane region" description="Helical" evidence="1">
    <location>
        <begin position="48"/>
        <end position="68"/>
    </location>
</feature>
<keyword evidence="1" id="KW-1133">Transmembrane helix</keyword>
<feature type="transmembrane region" description="Helical" evidence="1">
    <location>
        <begin position="139"/>
        <end position="158"/>
    </location>
</feature>
<dbReference type="Proteomes" id="UP000727857">
    <property type="component" value="Unassembled WGS sequence"/>
</dbReference>
<organism evidence="2 3">
    <name type="scientific">Candidatus Stercoripulliclostridium pullicola</name>
    <dbReference type="NCBI Taxonomy" id="2840953"/>
    <lineage>
        <taxon>Bacteria</taxon>
        <taxon>Bacillati</taxon>
        <taxon>Bacillota</taxon>
        <taxon>Clostridia</taxon>
        <taxon>Eubacteriales</taxon>
        <taxon>Candidatus Stercoripulliclostridium</taxon>
    </lineage>
</organism>
<dbReference type="AlphaFoldDB" id="A0A940DHA5"/>
<accession>A0A940DHA5</accession>
<keyword evidence="1" id="KW-0472">Membrane</keyword>
<evidence type="ECO:0000256" key="1">
    <source>
        <dbReference type="SAM" id="Phobius"/>
    </source>
</evidence>
<proteinExistence type="predicted"/>
<evidence type="ECO:0000313" key="2">
    <source>
        <dbReference type="EMBL" id="MBO8424364.1"/>
    </source>
</evidence>
<dbReference type="EMBL" id="JADINF010000128">
    <property type="protein sequence ID" value="MBO8424364.1"/>
    <property type="molecule type" value="Genomic_DNA"/>
</dbReference>
<keyword evidence="1" id="KW-0812">Transmembrane</keyword>